<feature type="transmembrane region" description="Helical" evidence="9">
    <location>
        <begin position="62"/>
        <end position="81"/>
    </location>
</feature>
<dbReference type="PANTHER" id="PTHR43394">
    <property type="entry name" value="ATP-DEPENDENT PERMEASE MDL1, MITOCHONDRIAL"/>
    <property type="match status" value="1"/>
</dbReference>
<dbReference type="PROSITE" id="PS50893">
    <property type="entry name" value="ABC_TRANSPORTER_2"/>
    <property type="match status" value="1"/>
</dbReference>
<dbReference type="GO" id="GO:0015421">
    <property type="term" value="F:ABC-type oligopeptide transporter activity"/>
    <property type="evidence" value="ECO:0007669"/>
    <property type="project" value="TreeGrafter"/>
</dbReference>
<feature type="transmembrane region" description="Helical" evidence="9">
    <location>
        <begin position="198"/>
        <end position="216"/>
    </location>
</feature>
<dbReference type="Pfam" id="PF00664">
    <property type="entry name" value="ABC_membrane"/>
    <property type="match status" value="1"/>
</dbReference>
<keyword evidence="7 9" id="KW-1133">Transmembrane helix</keyword>
<evidence type="ECO:0000259" key="10">
    <source>
        <dbReference type="PROSITE" id="PS50893"/>
    </source>
</evidence>
<dbReference type="FunFam" id="3.40.50.300:FF:000221">
    <property type="entry name" value="Multidrug ABC transporter ATP-binding protein"/>
    <property type="match status" value="1"/>
</dbReference>
<comment type="subcellular location">
    <subcellularLocation>
        <location evidence="1">Cell membrane</location>
        <topology evidence="1">Multi-pass membrane protein</topology>
    </subcellularLocation>
</comment>
<evidence type="ECO:0000259" key="11">
    <source>
        <dbReference type="PROSITE" id="PS50929"/>
    </source>
</evidence>
<dbReference type="InterPro" id="IPR003439">
    <property type="entry name" value="ABC_transporter-like_ATP-bd"/>
</dbReference>
<reference evidence="12" key="1">
    <citation type="submission" date="2018-05" db="EMBL/GenBank/DDBJ databases">
        <authorList>
            <person name="Lanie J.A."/>
            <person name="Ng W.-L."/>
            <person name="Kazmierczak K.M."/>
            <person name="Andrzejewski T.M."/>
            <person name="Davidsen T.M."/>
            <person name="Wayne K.J."/>
            <person name="Tettelin H."/>
            <person name="Glass J.I."/>
            <person name="Rusch D."/>
            <person name="Podicherti R."/>
            <person name="Tsui H.-C.T."/>
            <person name="Winkler M.E."/>
        </authorList>
    </citation>
    <scope>NUCLEOTIDE SEQUENCE</scope>
</reference>
<dbReference type="PROSITE" id="PS50929">
    <property type="entry name" value="ABC_TM1F"/>
    <property type="match status" value="1"/>
</dbReference>
<dbReference type="GO" id="GO:0005886">
    <property type="term" value="C:plasma membrane"/>
    <property type="evidence" value="ECO:0007669"/>
    <property type="project" value="UniProtKB-SubCell"/>
</dbReference>
<dbReference type="SMART" id="SM00382">
    <property type="entry name" value="AAA"/>
    <property type="match status" value="1"/>
</dbReference>
<evidence type="ECO:0000256" key="7">
    <source>
        <dbReference type="ARBA" id="ARBA00022989"/>
    </source>
</evidence>
<keyword evidence="4 9" id="KW-0812">Transmembrane</keyword>
<sequence length="628" mass="68869">MEKVEGARWVMSIFLRTWPFIRPMLRHLIGFVGISSIVALITAFISLVLIGIATSGVLAGQPIGGIAAAMFALDPAIFVQVEELGPDARRDLLWPTLILAIILSAVVVPSALGLYYYSIWIFQQINQLMRVQLIDRLQAQSLSFHANARTGDAIYRVYQDSAMVTAIIRSIFLDPLMFLGRYFVGVVIVAAFDPVLALILAFVVAPVLGFGYYYSARLRTRFRIAREENSSLTSWIQESVQGIRIIKATGGESLRTRGFDERSNNALSAAFHSRVTLATLGILAFSVIGLAVLAIESLAAIWSNAGAETFARTILLGFGFAVWNFGTFSAVNSRSNDGLGAIRALISLWGRAQDMAMGLGRVFEILDLTPDIEDAPDAVSLPAFTREVRFENVAFSYIDDRRVLKDISIVVPRGTVTAIVGPTGTGKSTLMSLLLRLADPDEGRVTIDELDIRQVSIDSLRENIAIATQENILFSDTVAENIRYAAPKASITQVTEAAVVACADEFIDELPIKYDTPLGERATKLSSGQRQRIVIARAIIKDAPILILDEPTAALDAETELRVLDNLKQWGENRSIFLITHRLSTIRQADKVVYLRDGIVLAQGTHDELVAETSAYREFVEAETGQQA</sequence>
<protein>
    <recommendedName>
        <fullName evidence="13">ABC transporter ATP-binding protein</fullName>
    </recommendedName>
</protein>
<accession>A0A381RYK1</accession>
<keyword evidence="5" id="KW-0547">Nucleotide-binding</keyword>
<dbReference type="GO" id="GO:0005524">
    <property type="term" value="F:ATP binding"/>
    <property type="evidence" value="ECO:0007669"/>
    <property type="project" value="UniProtKB-KW"/>
</dbReference>
<dbReference type="PROSITE" id="PS00211">
    <property type="entry name" value="ABC_TRANSPORTER_1"/>
    <property type="match status" value="1"/>
</dbReference>
<evidence type="ECO:0000256" key="1">
    <source>
        <dbReference type="ARBA" id="ARBA00004651"/>
    </source>
</evidence>
<dbReference type="InterPro" id="IPR036640">
    <property type="entry name" value="ABC1_TM_sf"/>
</dbReference>
<gene>
    <name evidence="12" type="ORF">METZ01_LOCUS49779</name>
</gene>
<dbReference type="InterPro" id="IPR011527">
    <property type="entry name" value="ABC1_TM_dom"/>
</dbReference>
<dbReference type="GO" id="GO:0016887">
    <property type="term" value="F:ATP hydrolysis activity"/>
    <property type="evidence" value="ECO:0007669"/>
    <property type="project" value="InterPro"/>
</dbReference>
<dbReference type="InterPro" id="IPR003593">
    <property type="entry name" value="AAA+_ATPase"/>
</dbReference>
<evidence type="ECO:0000256" key="3">
    <source>
        <dbReference type="ARBA" id="ARBA00022475"/>
    </source>
</evidence>
<dbReference type="EMBL" id="UINC01002461">
    <property type="protein sequence ID" value="SUZ96925.1"/>
    <property type="molecule type" value="Genomic_DNA"/>
</dbReference>
<dbReference type="Gene3D" id="1.20.1560.10">
    <property type="entry name" value="ABC transporter type 1, transmembrane domain"/>
    <property type="match status" value="1"/>
</dbReference>
<evidence type="ECO:0008006" key="13">
    <source>
        <dbReference type="Google" id="ProtNLM"/>
    </source>
</evidence>
<organism evidence="12">
    <name type="scientific">marine metagenome</name>
    <dbReference type="NCBI Taxonomy" id="408172"/>
    <lineage>
        <taxon>unclassified sequences</taxon>
        <taxon>metagenomes</taxon>
        <taxon>ecological metagenomes</taxon>
    </lineage>
</organism>
<name>A0A381RYK1_9ZZZZ</name>
<keyword evidence="2" id="KW-0813">Transport</keyword>
<keyword evidence="8 9" id="KW-0472">Membrane</keyword>
<evidence type="ECO:0000256" key="4">
    <source>
        <dbReference type="ARBA" id="ARBA00022692"/>
    </source>
</evidence>
<evidence type="ECO:0000256" key="8">
    <source>
        <dbReference type="ARBA" id="ARBA00023136"/>
    </source>
</evidence>
<feature type="domain" description="ABC transmembrane type-1" evidence="11">
    <location>
        <begin position="31"/>
        <end position="354"/>
    </location>
</feature>
<dbReference type="InterPro" id="IPR017871">
    <property type="entry name" value="ABC_transporter-like_CS"/>
</dbReference>
<evidence type="ECO:0000256" key="6">
    <source>
        <dbReference type="ARBA" id="ARBA00022840"/>
    </source>
</evidence>
<evidence type="ECO:0000256" key="5">
    <source>
        <dbReference type="ARBA" id="ARBA00022741"/>
    </source>
</evidence>
<feature type="domain" description="ABC transporter" evidence="10">
    <location>
        <begin position="388"/>
        <end position="622"/>
    </location>
</feature>
<feature type="transmembrane region" description="Helical" evidence="9">
    <location>
        <begin position="28"/>
        <end position="50"/>
    </location>
</feature>
<dbReference type="CDD" id="cd07346">
    <property type="entry name" value="ABC_6TM_exporters"/>
    <property type="match status" value="1"/>
</dbReference>
<dbReference type="SUPFAM" id="SSF52540">
    <property type="entry name" value="P-loop containing nucleoside triphosphate hydrolases"/>
    <property type="match status" value="1"/>
</dbReference>
<evidence type="ECO:0000256" key="2">
    <source>
        <dbReference type="ARBA" id="ARBA00022448"/>
    </source>
</evidence>
<keyword evidence="3" id="KW-1003">Cell membrane</keyword>
<dbReference type="PANTHER" id="PTHR43394:SF1">
    <property type="entry name" value="ATP-BINDING CASSETTE SUB-FAMILY B MEMBER 10, MITOCHONDRIAL"/>
    <property type="match status" value="1"/>
</dbReference>
<keyword evidence="6" id="KW-0067">ATP-binding</keyword>
<dbReference type="InterPro" id="IPR027417">
    <property type="entry name" value="P-loop_NTPase"/>
</dbReference>
<feature type="transmembrane region" description="Helical" evidence="9">
    <location>
        <begin position="171"/>
        <end position="192"/>
    </location>
</feature>
<proteinExistence type="predicted"/>
<dbReference type="Pfam" id="PF00005">
    <property type="entry name" value="ABC_tran"/>
    <property type="match status" value="1"/>
</dbReference>
<dbReference type="InterPro" id="IPR039421">
    <property type="entry name" value="Type_1_exporter"/>
</dbReference>
<evidence type="ECO:0000256" key="9">
    <source>
        <dbReference type="SAM" id="Phobius"/>
    </source>
</evidence>
<feature type="transmembrane region" description="Helical" evidence="9">
    <location>
        <begin position="93"/>
        <end position="117"/>
    </location>
</feature>
<dbReference type="Gene3D" id="3.40.50.300">
    <property type="entry name" value="P-loop containing nucleotide triphosphate hydrolases"/>
    <property type="match status" value="1"/>
</dbReference>
<feature type="transmembrane region" description="Helical" evidence="9">
    <location>
        <begin position="277"/>
        <end position="302"/>
    </location>
</feature>
<dbReference type="AlphaFoldDB" id="A0A381RYK1"/>
<dbReference type="SUPFAM" id="SSF90123">
    <property type="entry name" value="ABC transporter transmembrane region"/>
    <property type="match status" value="1"/>
</dbReference>
<evidence type="ECO:0000313" key="12">
    <source>
        <dbReference type="EMBL" id="SUZ96925.1"/>
    </source>
</evidence>